<keyword evidence="1" id="KW-0812">Transmembrane</keyword>
<organism evidence="2 3">
    <name type="scientific">Enterobacter asburiae</name>
    <dbReference type="NCBI Taxonomy" id="61645"/>
    <lineage>
        <taxon>Bacteria</taxon>
        <taxon>Pseudomonadati</taxon>
        <taxon>Pseudomonadota</taxon>
        <taxon>Gammaproteobacteria</taxon>
        <taxon>Enterobacterales</taxon>
        <taxon>Enterobacteriaceae</taxon>
        <taxon>Enterobacter</taxon>
        <taxon>Enterobacter cloacae complex</taxon>
    </lineage>
</organism>
<feature type="transmembrane region" description="Helical" evidence="1">
    <location>
        <begin position="20"/>
        <end position="41"/>
    </location>
</feature>
<gene>
    <name evidence="2" type="ORF">NCTC12123_02916</name>
</gene>
<evidence type="ECO:0000313" key="2">
    <source>
        <dbReference type="EMBL" id="STD21749.1"/>
    </source>
</evidence>
<proteinExistence type="predicted"/>
<dbReference type="Pfam" id="PF03929">
    <property type="entry name" value="PepSY_TM"/>
    <property type="match status" value="1"/>
</dbReference>
<dbReference type="EMBL" id="UFYI01000007">
    <property type="protein sequence ID" value="STD21749.1"/>
    <property type="molecule type" value="Genomic_DNA"/>
</dbReference>
<reference evidence="2 3" key="1">
    <citation type="submission" date="2018-06" db="EMBL/GenBank/DDBJ databases">
        <authorList>
            <consortium name="Pathogen Informatics"/>
            <person name="Doyle S."/>
        </authorList>
    </citation>
    <scope>NUCLEOTIDE SEQUENCE [LARGE SCALE GENOMIC DNA]</scope>
    <source>
        <strain evidence="2 3">NCTC12123</strain>
    </source>
</reference>
<accession>A0A376FDI5</accession>
<protein>
    <submittedName>
        <fullName evidence="2">Putative iron-regulated membrane protein</fullName>
    </submittedName>
</protein>
<dbReference type="AlphaFoldDB" id="A0A376FDI5"/>
<keyword evidence="1" id="KW-1133">Transmembrane helix</keyword>
<dbReference type="InterPro" id="IPR005625">
    <property type="entry name" value="PepSY-ass_TM"/>
</dbReference>
<dbReference type="Proteomes" id="UP000255163">
    <property type="component" value="Unassembled WGS sequence"/>
</dbReference>
<evidence type="ECO:0000313" key="3">
    <source>
        <dbReference type="Proteomes" id="UP000255163"/>
    </source>
</evidence>
<keyword evidence="1" id="KW-0472">Membrane</keyword>
<sequence length="90" mass="10037">MTTCTPRAAWGNLLRRLHFYVGLFVGPFIFFAALTGTLYVATPQLENALYRHALHTDSVGELQPLAEQIAVAEKNRWLRFAFARRASGAG</sequence>
<name>A0A376FDI5_ENTAS</name>
<evidence type="ECO:0000256" key="1">
    <source>
        <dbReference type="SAM" id="Phobius"/>
    </source>
</evidence>